<dbReference type="GO" id="GO:0051537">
    <property type="term" value="F:2 iron, 2 sulfur cluster binding"/>
    <property type="evidence" value="ECO:0007669"/>
    <property type="project" value="UniProtKB-KW"/>
</dbReference>
<name>A0A212RZA6_9PROT</name>
<evidence type="ECO:0000313" key="11">
    <source>
        <dbReference type="Proteomes" id="UP000197065"/>
    </source>
</evidence>
<evidence type="ECO:0000256" key="3">
    <source>
        <dbReference type="ARBA" id="ARBA00022714"/>
    </source>
</evidence>
<evidence type="ECO:0000256" key="8">
    <source>
        <dbReference type="ARBA" id="ARBA00023014"/>
    </source>
</evidence>
<organism evidence="10 11">
    <name type="scientific">Arboricoccus pini</name>
    <dbReference type="NCBI Taxonomy" id="1963835"/>
    <lineage>
        <taxon>Bacteria</taxon>
        <taxon>Pseudomonadati</taxon>
        <taxon>Pseudomonadota</taxon>
        <taxon>Alphaproteobacteria</taxon>
        <taxon>Geminicoccales</taxon>
        <taxon>Geminicoccaceae</taxon>
        <taxon>Arboricoccus</taxon>
    </lineage>
</organism>
<feature type="domain" description="Rieske" evidence="9">
    <location>
        <begin position="13"/>
        <end position="108"/>
    </location>
</feature>
<dbReference type="RefSeq" id="WP_088562837.1">
    <property type="nucleotide sequence ID" value="NZ_FYEH01000018.1"/>
</dbReference>
<keyword evidence="4" id="KW-0479">Metal-binding</keyword>
<dbReference type="GO" id="GO:0005737">
    <property type="term" value="C:cytoplasm"/>
    <property type="evidence" value="ECO:0007669"/>
    <property type="project" value="TreeGrafter"/>
</dbReference>
<dbReference type="InterPro" id="IPR017941">
    <property type="entry name" value="Rieske_2Fe-2S"/>
</dbReference>
<keyword evidence="2" id="KW-0285">Flavoprotein</keyword>
<dbReference type="PRINTS" id="PR00411">
    <property type="entry name" value="PNDRDTASEI"/>
</dbReference>
<keyword evidence="8" id="KW-0411">Iron-sulfur</keyword>
<dbReference type="PANTHER" id="PTHR43557:SF2">
    <property type="entry name" value="RIESKE DOMAIN-CONTAINING PROTEIN-RELATED"/>
    <property type="match status" value="1"/>
</dbReference>
<evidence type="ECO:0000256" key="4">
    <source>
        <dbReference type="ARBA" id="ARBA00022723"/>
    </source>
</evidence>
<evidence type="ECO:0000256" key="6">
    <source>
        <dbReference type="ARBA" id="ARBA00023002"/>
    </source>
</evidence>
<dbReference type="Pfam" id="PF14759">
    <property type="entry name" value="Reductase_C"/>
    <property type="match status" value="1"/>
</dbReference>
<dbReference type="SUPFAM" id="SSF51905">
    <property type="entry name" value="FAD/NAD(P)-binding domain"/>
    <property type="match status" value="2"/>
</dbReference>
<accession>A0A212RZA6</accession>
<keyword evidence="3" id="KW-0001">2Fe-2S</keyword>
<dbReference type="PRINTS" id="PR00368">
    <property type="entry name" value="FADPNR"/>
</dbReference>
<dbReference type="GO" id="GO:0046872">
    <property type="term" value="F:metal ion binding"/>
    <property type="evidence" value="ECO:0007669"/>
    <property type="project" value="UniProtKB-KW"/>
</dbReference>
<protein>
    <submittedName>
        <fullName evidence="10">Rieske [2Fe-2S] domain-containing protein</fullName>
    </submittedName>
</protein>
<keyword evidence="6" id="KW-0560">Oxidoreductase</keyword>
<keyword evidence="5" id="KW-0274">FAD</keyword>
<dbReference type="SUPFAM" id="SSF55424">
    <property type="entry name" value="FAD/NAD-linked reductases, dimerisation (C-terminal) domain"/>
    <property type="match status" value="1"/>
</dbReference>
<dbReference type="AlphaFoldDB" id="A0A212RZA6"/>
<reference evidence="10 11" key="1">
    <citation type="submission" date="2017-06" db="EMBL/GenBank/DDBJ databases">
        <authorList>
            <person name="Kim H.J."/>
            <person name="Triplett B.A."/>
        </authorList>
    </citation>
    <scope>NUCLEOTIDE SEQUENCE [LARGE SCALE GENOMIC DNA]</scope>
    <source>
        <strain evidence="10 11">B29T1</strain>
    </source>
</reference>
<evidence type="ECO:0000256" key="7">
    <source>
        <dbReference type="ARBA" id="ARBA00023004"/>
    </source>
</evidence>
<dbReference type="InterPro" id="IPR028202">
    <property type="entry name" value="Reductase_C"/>
</dbReference>
<dbReference type="Gene3D" id="3.30.390.30">
    <property type="match status" value="1"/>
</dbReference>
<dbReference type="Pfam" id="PF00355">
    <property type="entry name" value="Rieske"/>
    <property type="match status" value="1"/>
</dbReference>
<dbReference type="Gene3D" id="2.102.10.10">
    <property type="entry name" value="Rieske [2Fe-2S] iron-sulphur domain"/>
    <property type="match status" value="1"/>
</dbReference>
<evidence type="ECO:0000256" key="1">
    <source>
        <dbReference type="ARBA" id="ARBA00001974"/>
    </source>
</evidence>
<gene>
    <name evidence="10" type="ORF">SAMN07250955_11810</name>
</gene>
<dbReference type="InterPro" id="IPR050446">
    <property type="entry name" value="FAD-oxidoreductase/Apoptosis"/>
</dbReference>
<dbReference type="PANTHER" id="PTHR43557">
    <property type="entry name" value="APOPTOSIS-INDUCING FACTOR 1"/>
    <property type="match status" value="1"/>
</dbReference>
<evidence type="ECO:0000256" key="2">
    <source>
        <dbReference type="ARBA" id="ARBA00022630"/>
    </source>
</evidence>
<proteinExistence type="predicted"/>
<keyword evidence="7" id="KW-0408">Iron</keyword>
<dbReference type="OrthoDB" id="7809559at2"/>
<dbReference type="GO" id="GO:0016651">
    <property type="term" value="F:oxidoreductase activity, acting on NAD(P)H"/>
    <property type="evidence" value="ECO:0007669"/>
    <property type="project" value="TreeGrafter"/>
</dbReference>
<evidence type="ECO:0000313" key="10">
    <source>
        <dbReference type="EMBL" id="SNB78178.1"/>
    </source>
</evidence>
<dbReference type="InterPro" id="IPR036188">
    <property type="entry name" value="FAD/NAD-bd_sf"/>
</dbReference>
<dbReference type="Pfam" id="PF07992">
    <property type="entry name" value="Pyr_redox_2"/>
    <property type="match status" value="1"/>
</dbReference>
<dbReference type="InterPro" id="IPR023753">
    <property type="entry name" value="FAD/NAD-binding_dom"/>
</dbReference>
<dbReference type="InterPro" id="IPR016156">
    <property type="entry name" value="FAD/NAD-linked_Rdtase_dimer_sf"/>
</dbReference>
<dbReference type="Gene3D" id="3.50.50.60">
    <property type="entry name" value="FAD/NAD(P)-binding domain"/>
    <property type="match status" value="2"/>
</dbReference>
<dbReference type="SUPFAM" id="SSF50022">
    <property type="entry name" value="ISP domain"/>
    <property type="match status" value="1"/>
</dbReference>
<evidence type="ECO:0000259" key="9">
    <source>
        <dbReference type="PROSITE" id="PS51296"/>
    </source>
</evidence>
<evidence type="ECO:0000256" key="5">
    <source>
        <dbReference type="ARBA" id="ARBA00022827"/>
    </source>
</evidence>
<dbReference type="EMBL" id="FYEH01000018">
    <property type="protein sequence ID" value="SNB78178.1"/>
    <property type="molecule type" value="Genomic_DNA"/>
</dbReference>
<dbReference type="InterPro" id="IPR036922">
    <property type="entry name" value="Rieske_2Fe-2S_sf"/>
</dbReference>
<sequence>MSQPDIQEAQIPEVSVAVDEIPRDGFCVAGSGKAKALFVRTPKGVAAFQATCPHYGLPLDAASLCDGRLYCPFHKASFAMTDGRLIDPPALHGLDRYPVRQEHGRAIARLEKMKRGTDAVGTLDPSAANTRFLIVGSGAAATAAATTMRRRGFVGEILMIGQEADPPYDRPSLSKDFIAGPLPDSAVWLEGQGFYERYGLSYVEGQAERIDIGSRRVTLADGRHFEADALLVATGSRPRMPAIPGVDLAGVLTLRSLADARQLARLAAGQARLVIVGGGFIAVEASVFLGRRGIAVTILSAEAAPLADRLGPDVAGAVLRLVESRGVRVERGARVVALEGQTAVRGVRLDDGRLLEASHVLMAAGAVPATDMLVGARLEADRGVRTDAYLAIGDSVYAAGDIAAYPDPLDHAPARVEHWRAACQQGMQAGLNMMGHLAPFQKPPFFWSNIAGQGLDAVGRPAGYERLILKGDPDRQDFIAYYIKGGRAIAASGMNRKAELIAFMHLMETGRLPDPTFLGAERSLQTLVQPWDGRAAS</sequence>
<comment type="cofactor">
    <cofactor evidence="1">
        <name>FAD</name>
        <dbReference type="ChEBI" id="CHEBI:57692"/>
    </cofactor>
</comment>
<dbReference type="Proteomes" id="UP000197065">
    <property type="component" value="Unassembled WGS sequence"/>
</dbReference>
<keyword evidence="11" id="KW-1185">Reference proteome</keyword>
<dbReference type="PROSITE" id="PS51296">
    <property type="entry name" value="RIESKE"/>
    <property type="match status" value="1"/>
</dbReference>